<evidence type="ECO:0000256" key="1">
    <source>
        <dbReference type="ARBA" id="ARBA00004123"/>
    </source>
</evidence>
<protein>
    <recommendedName>
        <fullName evidence="4">non-specific serine/threonine protein kinase</fullName>
        <ecNumber evidence="4">2.7.11.1</ecNumber>
    </recommendedName>
</protein>
<evidence type="ECO:0000256" key="5">
    <source>
        <dbReference type="ARBA" id="ARBA00022527"/>
    </source>
</evidence>
<dbReference type="Pfam" id="PF25030">
    <property type="entry name" value="M-HEAT_ATR"/>
    <property type="match status" value="1"/>
</dbReference>
<keyword evidence="11" id="KW-0234">DNA repair</keyword>
<dbReference type="Pfam" id="PF02259">
    <property type="entry name" value="FAT"/>
    <property type="match status" value="1"/>
</dbReference>
<dbReference type="InterPro" id="IPR012993">
    <property type="entry name" value="UME"/>
</dbReference>
<evidence type="ECO:0000313" key="18">
    <source>
        <dbReference type="EMBL" id="CAK7229924.1"/>
    </source>
</evidence>
<dbReference type="InterPro" id="IPR057564">
    <property type="entry name" value="HEAT_ATR"/>
</dbReference>
<dbReference type="PROSITE" id="PS51190">
    <property type="entry name" value="FATC"/>
    <property type="match status" value="1"/>
</dbReference>
<evidence type="ECO:0000256" key="11">
    <source>
        <dbReference type="ARBA" id="ARBA00023204"/>
    </source>
</evidence>
<dbReference type="Pfam" id="PF23593">
    <property type="entry name" value="HEAT_ATR"/>
    <property type="match status" value="1"/>
</dbReference>
<keyword evidence="10" id="KW-0067">ATP-binding</keyword>
<comment type="subunit">
    <text evidence="3">Associates with DNA double-strand breaks.</text>
</comment>
<dbReference type="EMBL" id="CAWUHC010000083">
    <property type="protein sequence ID" value="CAK7229924.1"/>
    <property type="molecule type" value="Genomic_DNA"/>
</dbReference>
<evidence type="ECO:0000259" key="16">
    <source>
        <dbReference type="PROSITE" id="PS51189"/>
    </source>
</evidence>
<dbReference type="Pfam" id="PF00454">
    <property type="entry name" value="PI3_PI4_kinase"/>
    <property type="match status" value="1"/>
</dbReference>
<dbReference type="Gene3D" id="3.30.1010.10">
    <property type="entry name" value="Phosphatidylinositol 3-kinase Catalytic Subunit, Chain A, domain 4"/>
    <property type="match status" value="1"/>
</dbReference>
<feature type="region of interest" description="Disordered" evidence="14">
    <location>
        <begin position="2054"/>
        <end position="2074"/>
    </location>
</feature>
<dbReference type="InterPro" id="IPR016024">
    <property type="entry name" value="ARM-type_fold"/>
</dbReference>
<dbReference type="Pfam" id="PF08064">
    <property type="entry name" value="UME"/>
    <property type="match status" value="1"/>
</dbReference>
<keyword evidence="8" id="KW-0227">DNA damage</keyword>
<accession>A0ABP0CD17</accession>
<dbReference type="SMART" id="SM00146">
    <property type="entry name" value="PI3Kc"/>
    <property type="match status" value="1"/>
</dbReference>
<evidence type="ECO:0000256" key="9">
    <source>
        <dbReference type="ARBA" id="ARBA00022777"/>
    </source>
</evidence>
<evidence type="ECO:0000256" key="8">
    <source>
        <dbReference type="ARBA" id="ARBA00022763"/>
    </source>
</evidence>
<dbReference type="InterPro" id="IPR000403">
    <property type="entry name" value="PI3/4_kinase_cat_dom"/>
</dbReference>
<organism evidence="18 19">
    <name type="scientific">Sporothrix bragantina</name>
    <dbReference type="NCBI Taxonomy" id="671064"/>
    <lineage>
        <taxon>Eukaryota</taxon>
        <taxon>Fungi</taxon>
        <taxon>Dikarya</taxon>
        <taxon>Ascomycota</taxon>
        <taxon>Pezizomycotina</taxon>
        <taxon>Sordariomycetes</taxon>
        <taxon>Sordariomycetidae</taxon>
        <taxon>Ophiostomatales</taxon>
        <taxon>Ophiostomataceae</taxon>
        <taxon>Sporothrix</taxon>
    </lineage>
</organism>
<keyword evidence="9 18" id="KW-0418">Kinase</keyword>
<feature type="compositionally biased region" description="Basic and acidic residues" evidence="14">
    <location>
        <begin position="37"/>
        <end position="49"/>
    </location>
</feature>
<dbReference type="EC" id="2.7.11.1" evidence="4"/>
<dbReference type="SMART" id="SM00802">
    <property type="entry name" value="UME"/>
    <property type="match status" value="1"/>
</dbReference>
<dbReference type="Gene3D" id="1.10.1070.11">
    <property type="entry name" value="Phosphatidylinositol 3-/4-kinase, catalytic domain"/>
    <property type="match status" value="1"/>
</dbReference>
<dbReference type="PROSITE" id="PS50290">
    <property type="entry name" value="PI3_4_KINASE_3"/>
    <property type="match status" value="1"/>
</dbReference>
<dbReference type="PROSITE" id="PS51189">
    <property type="entry name" value="FAT"/>
    <property type="match status" value="1"/>
</dbReference>
<evidence type="ECO:0000256" key="4">
    <source>
        <dbReference type="ARBA" id="ARBA00012513"/>
    </source>
</evidence>
<evidence type="ECO:0000256" key="7">
    <source>
        <dbReference type="ARBA" id="ARBA00022741"/>
    </source>
</evidence>
<comment type="subcellular location">
    <subcellularLocation>
        <location evidence="1">Nucleus</location>
    </subcellularLocation>
</comment>
<dbReference type="SUPFAM" id="SSF56112">
    <property type="entry name" value="Protein kinase-like (PK-like)"/>
    <property type="match status" value="1"/>
</dbReference>
<feature type="domain" description="FATC" evidence="17">
    <location>
        <begin position="2102"/>
        <end position="2134"/>
    </location>
</feature>
<feature type="region of interest" description="Disordered" evidence="14">
    <location>
        <begin position="1"/>
        <end position="54"/>
    </location>
</feature>
<comment type="function">
    <text evidence="13">Serine/threonine protein kinase which activates checkpoint signaling upon genotoxic stresses such as ionizing radiation (IR), ultraviolet light (UV), or DNA replication stalling, thereby acting as a DNA damage sensor. Recognizes the substrate consensus sequence [ST]-Q. Phosphorylates histone H2A to form H2AS128ph (gamma-H2A) at sites of DNA damage, involved in the regulation of DNA damage response mechanism. Required for the control of telomere length and genome stability.</text>
</comment>
<keyword evidence="6 18" id="KW-0808">Transferase</keyword>
<dbReference type="PANTHER" id="PTHR11139:SF125">
    <property type="entry name" value="SERINE_THREONINE-PROTEIN KINASE MEC1"/>
    <property type="match status" value="1"/>
</dbReference>
<dbReference type="InterPro" id="IPR050517">
    <property type="entry name" value="DDR_Repair_Kinase"/>
</dbReference>
<dbReference type="InterPro" id="IPR011009">
    <property type="entry name" value="Kinase-like_dom_sf"/>
</dbReference>
<evidence type="ECO:0000256" key="13">
    <source>
        <dbReference type="ARBA" id="ARBA00025079"/>
    </source>
</evidence>
<dbReference type="Pfam" id="PF02260">
    <property type="entry name" value="FATC"/>
    <property type="match status" value="1"/>
</dbReference>
<name>A0ABP0CD17_9PEZI</name>
<dbReference type="CDD" id="cd00892">
    <property type="entry name" value="PIKKc_ATR"/>
    <property type="match status" value="1"/>
</dbReference>
<feature type="domain" description="FAT" evidence="16">
    <location>
        <begin position="1018"/>
        <end position="1612"/>
    </location>
</feature>
<reference evidence="18 19" key="1">
    <citation type="submission" date="2024-01" db="EMBL/GenBank/DDBJ databases">
        <authorList>
            <person name="Allen C."/>
            <person name="Tagirdzhanova G."/>
        </authorList>
    </citation>
    <scope>NUCLEOTIDE SEQUENCE [LARGE SCALE GENOMIC DNA]</scope>
</reference>
<evidence type="ECO:0000259" key="15">
    <source>
        <dbReference type="PROSITE" id="PS50290"/>
    </source>
</evidence>
<evidence type="ECO:0000256" key="12">
    <source>
        <dbReference type="ARBA" id="ARBA00023242"/>
    </source>
</evidence>
<keyword evidence="12" id="KW-0539">Nucleus</keyword>
<dbReference type="SMART" id="SM01343">
    <property type="entry name" value="FATC"/>
    <property type="match status" value="1"/>
</dbReference>
<evidence type="ECO:0000256" key="3">
    <source>
        <dbReference type="ARBA" id="ARBA00011370"/>
    </source>
</evidence>
<comment type="similarity">
    <text evidence="2">Belongs to the PI3/PI4-kinase family. ATM subfamily.</text>
</comment>
<proteinExistence type="inferred from homology"/>
<keyword evidence="5" id="KW-0723">Serine/threonine-protein kinase</keyword>
<evidence type="ECO:0000313" key="19">
    <source>
        <dbReference type="Proteomes" id="UP001642406"/>
    </source>
</evidence>
<dbReference type="InterPro" id="IPR056802">
    <property type="entry name" value="ATR-like_M-HEAT"/>
</dbReference>
<evidence type="ECO:0000256" key="6">
    <source>
        <dbReference type="ARBA" id="ARBA00022679"/>
    </source>
</evidence>
<dbReference type="InterPro" id="IPR003152">
    <property type="entry name" value="FATC_dom"/>
</dbReference>
<dbReference type="PANTHER" id="PTHR11139">
    <property type="entry name" value="ATAXIA TELANGIECTASIA MUTATED ATM -RELATED"/>
    <property type="match status" value="1"/>
</dbReference>
<keyword evidence="7" id="KW-0547">Nucleotide-binding</keyword>
<sequence length="2134" mass="238023">MSIPPRNASLPPAGAGGEPVPSFAATQNQQNPDNDPSDIRERNPKRQRTDAASPVPILTNIRSRICAKFGVDMGDNVRETLSNMCDAIQARKELQEEESICSALQFLSQTLCAIDHTAVLADADDSDSAIVCKPCKAFDPTYTPPRRKERERADVKCVCRLFADIVKAYVPRTGPLASRALILLRRIVLHATTDDVLDYEQSALCQWCATQLYSPDKAVRDQAAKSVSAFVRDRGDFSSVVMANRRRFYRGLDVMLESADCITQETSALTWMYMGMAVSENQLEPMLCGLLRHTGSKHRPVWNIAISAISYIASYFGRTPNEIFEPFWRTTAYLIVKHISDRPEVAAAIAKLFGTTTRKLTLRLQSQAIPELLFRKQTDVIRKIAEYRGDGEEVWLTIMDKTNLMSILAFWVQLPQDVATLDDLMGVFQAFSPRLEPANVRDVMGAAAVPVLAELFIRLTYEHEAVPVRFTSIVEGVGFTPILTIAKLLNTNTNLEADDEIVIDFLSQHVLGFTTRLSDVRVYDGKRHLCHWVNGIEALEILIKYLRSEIRVGRPQVTAFLLDALGDHPGYAACWRTSVRRAAISCWAALVQNVGEDNVHTLIETTFSVVRKNWNQFGEWEKEKCQELFSWLLAKPGGHYRACIIDKIDVLPRLHIPELQKSVDNKLDKLREPLGGMQTIDLFAQRILHENLDVVRVALEDAREFLQSNQDFLQASMQGEKSDSAIAHFVRALLDCSAKYNTTEPELASDCLSCIGLIGCLDANRLGAVAKDPPLVVIYNFSTTEESLDFVIYMLQHVLTRAFLSATDSTSQGLIAYAVQTLLSKCGISNAVLSQGRGMKPTYEKWKALPELVQVVLSPLLVSKYHIALPGRVQTRYPIFRPGRTYEDWLRSLVVDLLAKPQNQFGEILYESLSRTARGKDLAVAEFLLPYMVVYIVTGACSSDQDREQITLELQHISQYQPPDEAPASEREQAKLFYDAVFRVIEYAFVWLRSCVHYDKPTGVAHMEKFIEAFPPEVLSQKALYCKDYARAMFFLEPVAMATVPEDNLEETARRDKAESDMIDIYAQIDDPDYLGGIMSKVGSFVEMNTYQKALLEQKAGRWESATTWHLSDLSTKPDNVDIQARVLKCFLEAGHHDALLARVDNMNLAEAPAATVSKVLPMALEASWATFQWNRLDSLVPVYKGDTYDIFDVGVANALSHLKQQNMPEFEKALAKIVTGVASSMSYSTTSTLQACHEAMFRAHVVTDLQLISSATTADNTEVMERRSSGQGPKKTQTALATLIQRLDLLEDVGDKRYLLALQRAAMESLRPFYGDKEISTLWLLSARLARKTGANGECLKAIAHARQLGDPAAEVENARRQWAWGGKHQAIADLRIAINRGLSSGNDGTHGGANEPGTGSFGQRWSTHEAAPLAARAGLLLTRWLDARGETSRPALRESYKELSSKYNEWEKSHYFLGRHYKKVLESEQALKPDEQSDAYLIGELARLEIENYLRAARLGTKYLHTTLPRILTVWLGLGSQINKAPEGKAAVSDELRKRRTEVLTSLHRRLLRHVQRLPPFIFYTALPQLVARINHPNQEVCHVLDRIISKVVQAYPQQALWSVFGVMTSRPKGNPTKVPAERLMKALCAGTTQPVTSGPRPLKLSHMLMRGVTLADELVKVGRKGNYRANNVTKSVSLQRDMNFQLAKDAIPLVVPIARCLTASLPGRLPSSSIASGLSGISPAATSSMASAAAATASSAAPGPSASMDSSAAVTALLTHNAFASDVITINSFQDEVLILGSLAQPRKITIRGSDGRLYDILLKPKDDMRTDQRIMEVNAQINQALRKDTEATRRQLSIRTYAVTPLNEDCGIIEWVLGLKTLREVLRPYYDLRRSTVQPRPPEPLEIQKMLTEARSPKQRVNVFTTTVLSAYPPVLQEWFMRRFPYPAVWFTARLRFTRSAAVMSMTGAVLGLGDRHCENVLVDQDTGGVMHVDFNCLFEKGRLFTQPETVPFRLTQNMRAAMGICDHQGPFRRSCELTLRMMREQEETLLAVLEAFIHDPTLDLQADPRNGGQQHHLSAAGGAAARARPPPVVKLDPQSVVKNIKRRINGLLFEETIPLGVEGQALELIKQATDATNLSAMYIGWAPHW</sequence>
<feature type="domain" description="PI3K/PI4K catalytic" evidence="15">
    <location>
        <begin position="1776"/>
        <end position="2097"/>
    </location>
</feature>
<gene>
    <name evidence="18" type="primary">MEC1</name>
    <name evidence="18" type="ORF">SBRCBS47491_007414</name>
</gene>
<comment type="caution">
    <text evidence="18">The sequence shown here is derived from an EMBL/GenBank/DDBJ whole genome shotgun (WGS) entry which is preliminary data.</text>
</comment>
<dbReference type="InterPro" id="IPR036940">
    <property type="entry name" value="PI3/4_kinase_cat_sf"/>
</dbReference>
<feature type="compositionally biased region" description="Polar residues" evidence="14">
    <location>
        <begin position="24"/>
        <end position="34"/>
    </location>
</feature>
<dbReference type="Proteomes" id="UP001642406">
    <property type="component" value="Unassembled WGS sequence"/>
</dbReference>
<evidence type="ECO:0000256" key="2">
    <source>
        <dbReference type="ARBA" id="ARBA00010769"/>
    </source>
</evidence>
<dbReference type="InterPro" id="IPR014009">
    <property type="entry name" value="PIK_FAT"/>
</dbReference>
<evidence type="ECO:0000256" key="10">
    <source>
        <dbReference type="ARBA" id="ARBA00022840"/>
    </source>
</evidence>
<dbReference type="SUPFAM" id="SSF48371">
    <property type="entry name" value="ARM repeat"/>
    <property type="match status" value="1"/>
</dbReference>
<dbReference type="GO" id="GO:0004674">
    <property type="term" value="F:protein serine/threonine kinase activity"/>
    <property type="evidence" value="ECO:0007669"/>
    <property type="project" value="UniProtKB-EC"/>
</dbReference>
<evidence type="ECO:0000256" key="14">
    <source>
        <dbReference type="SAM" id="MobiDB-lite"/>
    </source>
</evidence>
<evidence type="ECO:0000259" key="17">
    <source>
        <dbReference type="PROSITE" id="PS51190"/>
    </source>
</evidence>
<dbReference type="InterPro" id="IPR003151">
    <property type="entry name" value="PIK-rel_kinase_FAT"/>
</dbReference>
<keyword evidence="19" id="KW-1185">Reference proteome</keyword>